<dbReference type="PANTHER" id="PTHR22930">
    <property type="match status" value="1"/>
</dbReference>
<dbReference type="GO" id="GO:0046872">
    <property type="term" value="F:metal ion binding"/>
    <property type="evidence" value="ECO:0007669"/>
    <property type="project" value="UniProtKB-KW"/>
</dbReference>
<evidence type="ECO:0000256" key="7">
    <source>
        <dbReference type="ARBA" id="ARBA00023242"/>
    </source>
</evidence>
<dbReference type="EMBL" id="KQ978606">
    <property type="protein sequence ID" value="KYN29917.1"/>
    <property type="molecule type" value="Genomic_DNA"/>
</dbReference>
<dbReference type="InterPro" id="IPR027806">
    <property type="entry name" value="HARBI1_dom"/>
</dbReference>
<evidence type="ECO:0000256" key="3">
    <source>
        <dbReference type="ARBA" id="ARBA00006958"/>
    </source>
</evidence>
<keyword evidence="6" id="KW-0378">Hydrolase</keyword>
<comment type="similarity">
    <text evidence="3">Belongs to the HARBI1 family.</text>
</comment>
<dbReference type="AlphaFoldDB" id="A0A151JRD0"/>
<sequence length="211" mass="24737">MANIAMCAILEEEERVHMEEKRALKLKWRFLRDVSNPFSTPENEFRQMYRLSRECARNLIEQLEPYMENVVNATAIPLHLNFIYINRKLYHSLNVLLVCDFEMKIRTINALNGGRTHDARVFRASQLYDNLNTMTVNGEKGSWILGDSGYPLMSNLKTLKLHEPEGSPSARYTEHHVRARSTIERCIGLWKGRWRCLRKDRTLHYTPEKAG</sequence>
<keyword evidence="10" id="KW-1185">Reference proteome</keyword>
<keyword evidence="4" id="KW-0540">Nuclease</keyword>
<organism evidence="9 10">
    <name type="scientific">Trachymyrmex cornetzi</name>
    <dbReference type="NCBI Taxonomy" id="471704"/>
    <lineage>
        <taxon>Eukaryota</taxon>
        <taxon>Metazoa</taxon>
        <taxon>Ecdysozoa</taxon>
        <taxon>Arthropoda</taxon>
        <taxon>Hexapoda</taxon>
        <taxon>Insecta</taxon>
        <taxon>Pterygota</taxon>
        <taxon>Neoptera</taxon>
        <taxon>Endopterygota</taxon>
        <taxon>Hymenoptera</taxon>
        <taxon>Apocrita</taxon>
        <taxon>Aculeata</taxon>
        <taxon>Formicoidea</taxon>
        <taxon>Formicidae</taxon>
        <taxon>Myrmicinae</taxon>
        <taxon>Trachymyrmex</taxon>
    </lineage>
</organism>
<evidence type="ECO:0000313" key="9">
    <source>
        <dbReference type="EMBL" id="KYN29917.1"/>
    </source>
</evidence>
<dbReference type="Proteomes" id="UP000078492">
    <property type="component" value="Unassembled WGS sequence"/>
</dbReference>
<dbReference type="InterPro" id="IPR045249">
    <property type="entry name" value="HARBI1-like"/>
</dbReference>
<evidence type="ECO:0000256" key="5">
    <source>
        <dbReference type="ARBA" id="ARBA00022723"/>
    </source>
</evidence>
<dbReference type="GO" id="GO:0004518">
    <property type="term" value="F:nuclease activity"/>
    <property type="evidence" value="ECO:0007669"/>
    <property type="project" value="UniProtKB-KW"/>
</dbReference>
<dbReference type="STRING" id="471704.A0A151JRD0"/>
<protein>
    <submittedName>
        <fullName evidence="9">Putative nuclease HARBI1</fullName>
    </submittedName>
</protein>
<dbReference type="GO" id="GO:0016787">
    <property type="term" value="F:hydrolase activity"/>
    <property type="evidence" value="ECO:0007669"/>
    <property type="project" value="UniProtKB-KW"/>
</dbReference>
<keyword evidence="7" id="KW-0539">Nucleus</keyword>
<dbReference type="GO" id="GO:0005634">
    <property type="term" value="C:nucleus"/>
    <property type="evidence" value="ECO:0007669"/>
    <property type="project" value="UniProtKB-SubCell"/>
</dbReference>
<evidence type="ECO:0000256" key="1">
    <source>
        <dbReference type="ARBA" id="ARBA00001968"/>
    </source>
</evidence>
<name>A0A151JRD0_9HYME</name>
<comment type="subcellular location">
    <subcellularLocation>
        <location evidence="2">Nucleus</location>
    </subcellularLocation>
</comment>
<dbReference type="Pfam" id="PF13359">
    <property type="entry name" value="DDE_Tnp_4"/>
    <property type="match status" value="1"/>
</dbReference>
<comment type="cofactor">
    <cofactor evidence="1">
        <name>a divalent metal cation</name>
        <dbReference type="ChEBI" id="CHEBI:60240"/>
    </cofactor>
</comment>
<dbReference type="PANTHER" id="PTHR22930:SF85">
    <property type="entry name" value="GH03217P-RELATED"/>
    <property type="match status" value="1"/>
</dbReference>
<evidence type="ECO:0000256" key="4">
    <source>
        <dbReference type="ARBA" id="ARBA00022722"/>
    </source>
</evidence>
<feature type="domain" description="DDE Tnp4" evidence="8">
    <location>
        <begin position="83"/>
        <end position="200"/>
    </location>
</feature>
<accession>A0A151JRD0</accession>
<evidence type="ECO:0000259" key="8">
    <source>
        <dbReference type="Pfam" id="PF13359"/>
    </source>
</evidence>
<gene>
    <name evidence="9" type="ORF">ALC57_00629</name>
</gene>
<evidence type="ECO:0000256" key="6">
    <source>
        <dbReference type="ARBA" id="ARBA00022801"/>
    </source>
</evidence>
<evidence type="ECO:0000256" key="2">
    <source>
        <dbReference type="ARBA" id="ARBA00004123"/>
    </source>
</evidence>
<evidence type="ECO:0000313" key="10">
    <source>
        <dbReference type="Proteomes" id="UP000078492"/>
    </source>
</evidence>
<reference evidence="9 10" key="1">
    <citation type="submission" date="2015-09" db="EMBL/GenBank/DDBJ databases">
        <title>Trachymyrmex cornetzi WGS genome.</title>
        <authorList>
            <person name="Nygaard S."/>
            <person name="Hu H."/>
            <person name="Boomsma J."/>
            <person name="Zhang G."/>
        </authorList>
    </citation>
    <scope>NUCLEOTIDE SEQUENCE [LARGE SCALE GENOMIC DNA]</scope>
    <source>
        <strain evidence="9">Tcor2-1</strain>
        <tissue evidence="9">Whole body</tissue>
    </source>
</reference>
<proteinExistence type="inferred from homology"/>
<keyword evidence="5" id="KW-0479">Metal-binding</keyword>